<keyword evidence="5" id="KW-0560">Oxidoreductase</keyword>
<dbReference type="Pfam" id="PF02771">
    <property type="entry name" value="Acyl-CoA_dh_N"/>
    <property type="match status" value="1"/>
</dbReference>
<evidence type="ECO:0000256" key="3">
    <source>
        <dbReference type="ARBA" id="ARBA00022630"/>
    </source>
</evidence>
<protein>
    <submittedName>
        <fullName evidence="9">Acyl-CoA dehydrogenase family protein</fullName>
    </submittedName>
</protein>
<feature type="domain" description="Acyl-CoA dehydrogenase/oxidase C-terminal" evidence="6">
    <location>
        <begin position="241"/>
        <end position="389"/>
    </location>
</feature>
<comment type="cofactor">
    <cofactor evidence="1 5">
        <name>FAD</name>
        <dbReference type="ChEBI" id="CHEBI:57692"/>
    </cofactor>
</comment>
<dbReference type="PROSITE" id="PS00072">
    <property type="entry name" value="ACYL_COA_DH_1"/>
    <property type="match status" value="1"/>
</dbReference>
<keyword evidence="4 5" id="KW-0274">FAD</keyword>
<evidence type="ECO:0000259" key="7">
    <source>
        <dbReference type="Pfam" id="PF02770"/>
    </source>
</evidence>
<dbReference type="PANTHER" id="PTHR43884">
    <property type="entry name" value="ACYL-COA DEHYDROGENASE"/>
    <property type="match status" value="1"/>
</dbReference>
<dbReference type="EMBL" id="BAAAZX010000037">
    <property type="protein sequence ID" value="GAA4025132.1"/>
    <property type="molecule type" value="Genomic_DNA"/>
</dbReference>
<keyword evidence="10" id="KW-1185">Reference proteome</keyword>
<dbReference type="PANTHER" id="PTHR43884:SF12">
    <property type="entry name" value="ISOVALERYL-COA DEHYDROGENASE, MITOCHONDRIAL-RELATED"/>
    <property type="match status" value="1"/>
</dbReference>
<feature type="domain" description="Acyl-CoA dehydrogenase/oxidase N-terminal" evidence="8">
    <location>
        <begin position="21"/>
        <end position="132"/>
    </location>
</feature>
<proteinExistence type="inferred from homology"/>
<evidence type="ECO:0000256" key="4">
    <source>
        <dbReference type="ARBA" id="ARBA00022827"/>
    </source>
</evidence>
<comment type="similarity">
    <text evidence="2 5">Belongs to the acyl-CoA dehydrogenase family.</text>
</comment>
<organism evidence="9 10">
    <name type="scientific">Streptomyces plumbiresistens</name>
    <dbReference type="NCBI Taxonomy" id="511811"/>
    <lineage>
        <taxon>Bacteria</taxon>
        <taxon>Bacillati</taxon>
        <taxon>Actinomycetota</taxon>
        <taxon>Actinomycetes</taxon>
        <taxon>Kitasatosporales</taxon>
        <taxon>Streptomycetaceae</taxon>
        <taxon>Streptomyces</taxon>
    </lineage>
</organism>
<sequence length="393" mass="41775">MTPTTAAKPDLVDTDVPWCLTDEHRAWRRTMRGFAEDVLRPDAARRNVEHTYDADVASAMGALGLYGILVPEEFGGAGGDLASLCVAIEELARVDPSAAVTVHVQAINAALIIKLGTDGQRAELLPRMASGDLFLSFGLTEPGGGSDAAGIMTRAVRDGDDWLLSGSKQFITNSGTPVSHLSAIVSLTGTGEISLFLVPTDLPGFTVGPAYAKLGWRASDTHPLFLDAVRVPAEAMLGEQGRGFREALHHLTWARIPFAAMSAGVAQGCLEATRDFVVSRASFGKPLAAHQAVAFGVADIAAMTHTARTVAYDACWRYDHGHDYAQAAALSKLVASELANKVAYRATQLHGGYGFIEDSVVTRLYRDARILTIGEGTSEVQRMLIARSLGLDG</sequence>
<dbReference type="InterPro" id="IPR037069">
    <property type="entry name" value="AcylCoA_DH/ox_N_sf"/>
</dbReference>
<accession>A0ABP7TG84</accession>
<evidence type="ECO:0000256" key="1">
    <source>
        <dbReference type="ARBA" id="ARBA00001974"/>
    </source>
</evidence>
<evidence type="ECO:0000259" key="6">
    <source>
        <dbReference type="Pfam" id="PF00441"/>
    </source>
</evidence>
<comment type="caution">
    <text evidence="9">The sequence shown here is derived from an EMBL/GenBank/DDBJ whole genome shotgun (WGS) entry which is preliminary data.</text>
</comment>
<dbReference type="SUPFAM" id="SSF47203">
    <property type="entry name" value="Acyl-CoA dehydrogenase C-terminal domain-like"/>
    <property type="match status" value="1"/>
</dbReference>
<dbReference type="InterPro" id="IPR036250">
    <property type="entry name" value="AcylCo_DH-like_C"/>
</dbReference>
<dbReference type="Gene3D" id="2.40.110.10">
    <property type="entry name" value="Butyryl-CoA Dehydrogenase, subunit A, domain 2"/>
    <property type="match status" value="1"/>
</dbReference>
<dbReference type="SUPFAM" id="SSF56645">
    <property type="entry name" value="Acyl-CoA dehydrogenase NM domain-like"/>
    <property type="match status" value="1"/>
</dbReference>
<evidence type="ECO:0000256" key="5">
    <source>
        <dbReference type="RuleBase" id="RU362125"/>
    </source>
</evidence>
<dbReference type="InterPro" id="IPR006089">
    <property type="entry name" value="Acyl-CoA_DH_CS"/>
</dbReference>
<gene>
    <name evidence="9" type="ORF">GCM10022232_83200</name>
</gene>
<evidence type="ECO:0000256" key="2">
    <source>
        <dbReference type="ARBA" id="ARBA00009347"/>
    </source>
</evidence>
<evidence type="ECO:0000313" key="10">
    <source>
        <dbReference type="Proteomes" id="UP001500456"/>
    </source>
</evidence>
<feature type="domain" description="Acyl-CoA oxidase/dehydrogenase middle" evidence="7">
    <location>
        <begin position="136"/>
        <end position="229"/>
    </location>
</feature>
<evidence type="ECO:0000259" key="8">
    <source>
        <dbReference type="Pfam" id="PF02771"/>
    </source>
</evidence>
<dbReference type="InterPro" id="IPR009100">
    <property type="entry name" value="AcylCoA_DH/oxidase_NM_dom_sf"/>
</dbReference>
<dbReference type="InterPro" id="IPR009075">
    <property type="entry name" value="AcylCo_DH/oxidase_C"/>
</dbReference>
<dbReference type="InterPro" id="IPR006091">
    <property type="entry name" value="Acyl-CoA_Oxase/DH_mid-dom"/>
</dbReference>
<reference evidence="10" key="1">
    <citation type="journal article" date="2019" name="Int. J. Syst. Evol. Microbiol.">
        <title>The Global Catalogue of Microorganisms (GCM) 10K type strain sequencing project: providing services to taxonomists for standard genome sequencing and annotation.</title>
        <authorList>
            <consortium name="The Broad Institute Genomics Platform"/>
            <consortium name="The Broad Institute Genome Sequencing Center for Infectious Disease"/>
            <person name="Wu L."/>
            <person name="Ma J."/>
        </authorList>
    </citation>
    <scope>NUCLEOTIDE SEQUENCE [LARGE SCALE GENOMIC DNA]</scope>
    <source>
        <strain evidence="10">JCM 16924</strain>
    </source>
</reference>
<evidence type="ECO:0000313" key="9">
    <source>
        <dbReference type="EMBL" id="GAA4025132.1"/>
    </source>
</evidence>
<dbReference type="RefSeq" id="WP_345570532.1">
    <property type="nucleotide sequence ID" value="NZ_BAAAZX010000037.1"/>
</dbReference>
<dbReference type="InterPro" id="IPR046373">
    <property type="entry name" value="Acyl-CoA_Oxase/DH_mid-dom_sf"/>
</dbReference>
<dbReference type="Gene3D" id="1.20.140.10">
    <property type="entry name" value="Butyryl-CoA Dehydrogenase, subunit A, domain 3"/>
    <property type="match status" value="1"/>
</dbReference>
<keyword evidence="3 5" id="KW-0285">Flavoprotein</keyword>
<dbReference type="Pfam" id="PF02770">
    <property type="entry name" value="Acyl-CoA_dh_M"/>
    <property type="match status" value="1"/>
</dbReference>
<dbReference type="Gene3D" id="1.10.540.10">
    <property type="entry name" value="Acyl-CoA dehydrogenase/oxidase, N-terminal domain"/>
    <property type="match status" value="1"/>
</dbReference>
<name>A0ABP7TG84_9ACTN</name>
<dbReference type="Proteomes" id="UP001500456">
    <property type="component" value="Unassembled WGS sequence"/>
</dbReference>
<dbReference type="PIRSF" id="PIRSF016578">
    <property type="entry name" value="HsaA"/>
    <property type="match status" value="1"/>
</dbReference>
<dbReference type="Pfam" id="PF00441">
    <property type="entry name" value="Acyl-CoA_dh_1"/>
    <property type="match status" value="1"/>
</dbReference>
<dbReference type="PROSITE" id="PS00073">
    <property type="entry name" value="ACYL_COA_DH_2"/>
    <property type="match status" value="1"/>
</dbReference>
<dbReference type="InterPro" id="IPR013786">
    <property type="entry name" value="AcylCoA_DH/ox_N"/>
</dbReference>